<dbReference type="Proteomes" id="UP000761264">
    <property type="component" value="Unassembled WGS sequence"/>
</dbReference>
<dbReference type="AlphaFoldDB" id="A0A967C6D8"/>
<evidence type="ECO:0000313" key="3">
    <source>
        <dbReference type="Proteomes" id="UP000761264"/>
    </source>
</evidence>
<organism evidence="2 3">
    <name type="scientific">Pelagibius litoralis</name>
    <dbReference type="NCBI Taxonomy" id="374515"/>
    <lineage>
        <taxon>Bacteria</taxon>
        <taxon>Pseudomonadati</taxon>
        <taxon>Pseudomonadota</taxon>
        <taxon>Alphaproteobacteria</taxon>
        <taxon>Rhodospirillales</taxon>
        <taxon>Rhodovibrionaceae</taxon>
        <taxon>Pelagibius</taxon>
    </lineage>
</organism>
<comment type="caution">
    <text evidence="2">The sequence shown here is derived from an EMBL/GenBank/DDBJ whole genome shotgun (WGS) entry which is preliminary data.</text>
</comment>
<dbReference type="RefSeq" id="WP_167220952.1">
    <property type="nucleotide sequence ID" value="NZ_JAAQPH010000002.1"/>
</dbReference>
<dbReference type="Gene3D" id="3.30.70.1520">
    <property type="entry name" value="Heterotetrameric sarcosine oxidase"/>
    <property type="match status" value="1"/>
</dbReference>
<accession>A0A967C6D8</accession>
<dbReference type="Gene3D" id="3.30.1360.120">
    <property type="entry name" value="Probable tRNA modification gtpase trme, domain 1"/>
    <property type="match status" value="1"/>
</dbReference>
<protein>
    <submittedName>
        <fullName evidence="2">Sarcosine oxidase subunit gamma</fullName>
    </submittedName>
</protein>
<dbReference type="InterPro" id="IPR006222">
    <property type="entry name" value="GCVT_N"/>
</dbReference>
<evidence type="ECO:0000259" key="1">
    <source>
        <dbReference type="Pfam" id="PF01571"/>
    </source>
</evidence>
<reference evidence="2" key="1">
    <citation type="submission" date="2020-03" db="EMBL/GenBank/DDBJ databases">
        <title>Genome of Pelagibius litoralis DSM 21314T.</title>
        <authorList>
            <person name="Wang G."/>
        </authorList>
    </citation>
    <scope>NUCLEOTIDE SEQUENCE</scope>
    <source>
        <strain evidence="2">DSM 21314</strain>
    </source>
</reference>
<sequence>MSDLLSPLQGHSEPRVAVAAQGEAGVALTERRIVSLVQVAAWSDRLAQVEDAVAAVTHCTPPQRPRGSSLRETTTIMAIGPGRYLVESADPELAKKLTAVIGPDLGAVTNLSQARSVVRINGPKATWVLSKGLAIDLDPAAFPPLDVAQTAIHEVGVLVRRIAEDSFDLYVFRGFALSFWAWLTEAAAETGYRVDPPGSA</sequence>
<gene>
    <name evidence="2" type="ORF">HBA54_02255</name>
</gene>
<dbReference type="SUPFAM" id="SSF103025">
    <property type="entry name" value="Folate-binding domain"/>
    <property type="match status" value="1"/>
</dbReference>
<dbReference type="Pfam" id="PF01571">
    <property type="entry name" value="GCV_T"/>
    <property type="match status" value="1"/>
</dbReference>
<evidence type="ECO:0000313" key="2">
    <source>
        <dbReference type="EMBL" id="NIA67407.1"/>
    </source>
</evidence>
<keyword evidence="3" id="KW-1185">Reference proteome</keyword>
<name>A0A967C6D8_9PROT</name>
<dbReference type="InterPro" id="IPR027266">
    <property type="entry name" value="TrmE/GcvT-like"/>
</dbReference>
<feature type="domain" description="GCVT N-terminal" evidence="1">
    <location>
        <begin position="74"/>
        <end position="193"/>
    </location>
</feature>
<dbReference type="EMBL" id="JAAQPH010000002">
    <property type="protein sequence ID" value="NIA67407.1"/>
    <property type="molecule type" value="Genomic_DNA"/>
</dbReference>
<proteinExistence type="predicted"/>